<organism evidence="2">
    <name type="scientific">Ligilactobacillus agilis</name>
    <dbReference type="NCBI Taxonomy" id="1601"/>
    <lineage>
        <taxon>Bacteria</taxon>
        <taxon>Bacillati</taxon>
        <taxon>Bacillota</taxon>
        <taxon>Bacilli</taxon>
        <taxon>Lactobacillales</taxon>
        <taxon>Lactobacillaceae</taxon>
        <taxon>Ligilactobacillus</taxon>
    </lineage>
</organism>
<evidence type="ECO:0000256" key="1">
    <source>
        <dbReference type="SAM" id="Phobius"/>
    </source>
</evidence>
<keyword evidence="1" id="KW-1133">Transmembrane helix</keyword>
<sequence length="65" mass="7369">MRARIFRTAFREVVIALTFLSTGLYVSPQTCHVGSWGYLLSLVGWLAYIGVDAFVEWGLEHYNAD</sequence>
<accession>A0A6F9Y2I4</accession>
<evidence type="ECO:0000313" key="2">
    <source>
        <dbReference type="EMBL" id="GET11648.1"/>
    </source>
</evidence>
<feature type="transmembrane region" description="Helical" evidence="1">
    <location>
        <begin position="38"/>
        <end position="59"/>
    </location>
</feature>
<gene>
    <name evidence="2" type="ORF">SN811_01480</name>
</gene>
<name>A0A6F9Y2I4_9LACO</name>
<dbReference type="AlphaFoldDB" id="A0A6F9Y2I4"/>
<comment type="caution">
    <text evidence="2">The sequence shown here is derived from an EMBL/GenBank/DDBJ whole genome shotgun (WGS) entry which is preliminary data.</text>
</comment>
<reference evidence="2" key="1">
    <citation type="submission" date="2019-10" db="EMBL/GenBank/DDBJ databases">
        <title>Lactobacillus agilis SN811 Whole Genome Sequencing Project.</title>
        <authorList>
            <person name="Suzuki S."/>
            <person name="Endo A."/>
            <person name="Maeno S."/>
            <person name="Shiwa Y."/>
            <person name="Matsutani M."/>
            <person name="Kajikawa A."/>
        </authorList>
    </citation>
    <scope>NUCLEOTIDE SEQUENCE</scope>
    <source>
        <strain evidence="2">SN811</strain>
    </source>
</reference>
<dbReference type="EMBL" id="BLAP01000013">
    <property type="protein sequence ID" value="GET11648.1"/>
    <property type="molecule type" value="Genomic_DNA"/>
</dbReference>
<keyword evidence="1" id="KW-0472">Membrane</keyword>
<dbReference type="RefSeq" id="WP_172576770.1">
    <property type="nucleotide sequence ID" value="NZ_BLAP01000013.1"/>
</dbReference>
<keyword evidence="1" id="KW-0812">Transmembrane</keyword>
<dbReference type="Proteomes" id="UP000494160">
    <property type="component" value="Unassembled WGS sequence"/>
</dbReference>
<proteinExistence type="predicted"/>
<protein>
    <submittedName>
        <fullName evidence="2">Uncharacterized protein</fullName>
    </submittedName>
</protein>